<gene>
    <name evidence="3" type="primary">bglJ</name>
    <name evidence="3" type="ORF">M8014_14610</name>
</gene>
<dbReference type="EMBL" id="JAMGZK010000051">
    <property type="protein sequence ID" value="MCU6665572.1"/>
    <property type="molecule type" value="Genomic_DNA"/>
</dbReference>
<dbReference type="Gene3D" id="1.10.10.10">
    <property type="entry name" value="Winged helix-like DNA-binding domain superfamily/Winged helix DNA-binding domain"/>
    <property type="match status" value="1"/>
</dbReference>
<keyword evidence="1 3" id="KW-0238">DNA-binding</keyword>
<dbReference type="PRINTS" id="PR00038">
    <property type="entry name" value="HTHLUXR"/>
</dbReference>
<dbReference type="NCBIfam" id="NF008548">
    <property type="entry name" value="PRK11475.1"/>
    <property type="match status" value="1"/>
</dbReference>
<dbReference type="Pfam" id="PF00196">
    <property type="entry name" value="GerE"/>
    <property type="match status" value="1"/>
</dbReference>
<dbReference type="InterPro" id="IPR000792">
    <property type="entry name" value="Tscrpt_reg_LuxR_C"/>
</dbReference>
<dbReference type="InterPro" id="IPR036388">
    <property type="entry name" value="WH-like_DNA-bd_sf"/>
</dbReference>
<dbReference type="SMART" id="SM00421">
    <property type="entry name" value="HTH_LUXR"/>
    <property type="match status" value="1"/>
</dbReference>
<dbReference type="CDD" id="cd06170">
    <property type="entry name" value="LuxR_C_like"/>
    <property type="match status" value="1"/>
</dbReference>
<dbReference type="Proteomes" id="UP001063816">
    <property type="component" value="Unassembled WGS sequence"/>
</dbReference>
<sequence>MSAVGLKHLFTSPMLNTFTLHFFKDLKTFQSSLSYVSYSSLIYSLTDKREERRNCLECIKDLALSHSTTQRIVLASDGQEASLIEQLSPSHLHGLILKSDPLVILKDQLGKLLNESCRTSDSMISPRNMHRVRLLSPTERAILQFMSCGFSIPEIALRLDRNIKTIRAHKFNAMVKLGVRSDVGLLDAGDILTHFPVADHRTPRFLSTLHS</sequence>
<dbReference type="GO" id="GO:0003677">
    <property type="term" value="F:DNA binding"/>
    <property type="evidence" value="ECO:0007669"/>
    <property type="project" value="UniProtKB-KW"/>
</dbReference>
<evidence type="ECO:0000259" key="2">
    <source>
        <dbReference type="PROSITE" id="PS50043"/>
    </source>
</evidence>
<accession>A0A9J6Q4C9</accession>
<comment type="caution">
    <text evidence="3">The sequence shown here is derived from an EMBL/GenBank/DDBJ whole genome shotgun (WGS) entry which is preliminary data.</text>
</comment>
<dbReference type="RefSeq" id="WP_271283338.1">
    <property type="nucleotide sequence ID" value="NZ_JAMGZK010000051.1"/>
</dbReference>
<proteinExistence type="predicted"/>
<dbReference type="PROSITE" id="PS50043">
    <property type="entry name" value="HTH_LUXR_2"/>
    <property type="match status" value="1"/>
</dbReference>
<evidence type="ECO:0000313" key="3">
    <source>
        <dbReference type="EMBL" id="MCU6665572.1"/>
    </source>
</evidence>
<keyword evidence="4" id="KW-1185">Reference proteome</keyword>
<feature type="domain" description="HTH luxR-type" evidence="2">
    <location>
        <begin position="128"/>
        <end position="193"/>
    </location>
</feature>
<organism evidence="3 4">
    <name type="scientific">Silvania hatchlandensis</name>
    <dbReference type="NCBI Taxonomy" id="2926469"/>
    <lineage>
        <taxon>Bacteria</taxon>
        <taxon>Pseudomonadati</taxon>
        <taxon>Pseudomonadota</taxon>
        <taxon>Gammaproteobacteria</taxon>
        <taxon>Enterobacterales</taxon>
        <taxon>Enterobacteriaceae</taxon>
        <taxon>Silvania</taxon>
    </lineage>
</organism>
<name>A0A9J6Q4C9_9ENTR</name>
<dbReference type="SUPFAM" id="SSF46894">
    <property type="entry name" value="C-terminal effector domain of the bipartite response regulators"/>
    <property type="match status" value="1"/>
</dbReference>
<dbReference type="AlphaFoldDB" id="A0A9J6Q4C9"/>
<protein>
    <submittedName>
        <fullName evidence="3">DNA-binding transcriptional activator BglJ</fullName>
    </submittedName>
</protein>
<reference evidence="3" key="1">
    <citation type="submission" date="2022-05" db="EMBL/GenBank/DDBJ databases">
        <title>Description of a novel species of Leclercia; Leclercia tamurae and the Proposal for a Novel Genus Silvania gen. nov. Containing Two Novel Species Silvania hatchlandensis sp. nov. and Silvania confinis sp. nov. Isolated from the Rhizosphere of Oak.</title>
        <authorList>
            <person name="Maddock D.W."/>
            <person name="Brady C.L."/>
            <person name="Denman S."/>
            <person name="Arnold D."/>
        </authorList>
    </citation>
    <scope>NUCLEOTIDE SEQUENCE</scope>
    <source>
        <strain evidence="3">H19S6</strain>
    </source>
</reference>
<evidence type="ECO:0000256" key="1">
    <source>
        <dbReference type="ARBA" id="ARBA00023125"/>
    </source>
</evidence>
<dbReference type="GO" id="GO:0006355">
    <property type="term" value="P:regulation of DNA-templated transcription"/>
    <property type="evidence" value="ECO:0007669"/>
    <property type="project" value="InterPro"/>
</dbReference>
<evidence type="ECO:0000313" key="4">
    <source>
        <dbReference type="Proteomes" id="UP001063816"/>
    </source>
</evidence>
<dbReference type="InterPro" id="IPR016032">
    <property type="entry name" value="Sig_transdc_resp-reg_C-effctor"/>
</dbReference>